<dbReference type="InterPro" id="IPR029058">
    <property type="entry name" value="AB_hydrolase_fold"/>
</dbReference>
<gene>
    <name evidence="4" type="ORF">QNI16_11265</name>
</gene>
<evidence type="ECO:0000256" key="2">
    <source>
        <dbReference type="SAM" id="SignalP"/>
    </source>
</evidence>
<dbReference type="SUPFAM" id="SSF53474">
    <property type="entry name" value="alpha/beta-Hydrolases"/>
    <property type="match status" value="2"/>
</dbReference>
<feature type="signal peptide" evidence="2">
    <location>
        <begin position="1"/>
        <end position="24"/>
    </location>
</feature>
<sequence>MHKLSFVWSCMIIGLLLFGNPVFAQQTYTFSEGLIAGPCHHYGREALYTDQLTYLLFRNELKTPAAGQTVLTDKDGKPVTWQAIKTDQESKFKAGLAQDGYLYLTYTANEAKTAILNVSGHSMLYFNGAPHGGDAYASGWMYIPVVLKKGLNEILVRTASFSRYQGITAKLTFPDKAVALSTEDMTLPHIVHGKTNDQLWGAMVVVNTTAQPLKDLQIKTSLQGKEYTSTLPVVPALTTRKVGFRINATGIQQKGEYPVKVNLQVKGKVWDEKEIKLSATGAGEQYIQTFTSKIDGSIQYYAVAPQAQPDGKAPALFLSVHGAGVEAIGQARAYEPKNWGVLVAPTNRRPRGFNWEDWGRLDALEVFGMAKQEFKPDPEHIYLTGHSMGGHGTWYLGATFPGNWAAIAPCAGYPVLSAYGSHDGKIPESGATPMENLLLRASNPSNVISLASNYKALGIYILHGDADPVVSVDYARQMRKLLGTFHADYSYYEYPGGSHWYGNESVDWKPIFDFFKWHKIPVDSATNVIDFTTANPAISATMRWATIVQQNQSLKYSRIQLQRNKASHKISGITENIALLKLDLADFKQGDTVHITLDSLPVINYIVKQSNEQLYLSKGASWTKADAIKTIQKGPHRNGTFKEPFNNQMVFVYATGGTVQENEWAYNKARYDAETWYYRGNGAVDVIADKEFDLKKYKDRGVIIYGNASTNKAWKPLLSDCPIQLSNGVAKLGDKEQKGTDIGAYFSWPRPDSPVASVAVIGGTGLAGMRASEANQYFSGGSGFPDFMIFTTDMLKEGIKGVKMAGFFGNDWSLKNGEIINQ</sequence>
<dbReference type="PANTHER" id="PTHR43037:SF4">
    <property type="entry name" value="PEPTIDASE S9 PROLYL OLIGOPEPTIDASE CATALYTIC DOMAIN-CONTAINING PROTEIN"/>
    <property type="match status" value="1"/>
</dbReference>
<feature type="domain" description="Peptidase S9 prolyl oligopeptidase catalytic" evidence="3">
    <location>
        <begin position="354"/>
        <end position="516"/>
    </location>
</feature>
<protein>
    <submittedName>
        <fullName evidence="4">Alpha/beta hydrolase-fold protein</fullName>
    </submittedName>
</protein>
<dbReference type="RefSeq" id="WP_313978374.1">
    <property type="nucleotide sequence ID" value="NZ_JASJOS010000004.1"/>
</dbReference>
<feature type="chain" id="PRO_5042251097" evidence="2">
    <location>
        <begin position="25"/>
        <end position="822"/>
    </location>
</feature>
<dbReference type="InterPro" id="IPR050955">
    <property type="entry name" value="Plant_Biomass_Hydrol_Est"/>
</dbReference>
<keyword evidence="1 2" id="KW-0732">Signal</keyword>
<accession>A0AAE3U5R2</accession>
<dbReference type="Proteomes" id="UP001241110">
    <property type="component" value="Unassembled WGS sequence"/>
</dbReference>
<dbReference type="PANTHER" id="PTHR43037">
    <property type="entry name" value="UNNAMED PRODUCT-RELATED"/>
    <property type="match status" value="1"/>
</dbReference>
<dbReference type="InterPro" id="IPR001375">
    <property type="entry name" value="Peptidase_S9_cat"/>
</dbReference>
<dbReference type="AlphaFoldDB" id="A0AAE3U5R2"/>
<dbReference type="EMBL" id="JASJOS010000004">
    <property type="protein sequence ID" value="MDJ1481064.1"/>
    <property type="molecule type" value="Genomic_DNA"/>
</dbReference>
<evidence type="ECO:0000313" key="5">
    <source>
        <dbReference type="Proteomes" id="UP001241110"/>
    </source>
</evidence>
<evidence type="ECO:0000256" key="1">
    <source>
        <dbReference type="ARBA" id="ARBA00022729"/>
    </source>
</evidence>
<name>A0AAE3U5R2_9BACT</name>
<dbReference type="Gene3D" id="3.40.50.1820">
    <property type="entry name" value="alpha/beta hydrolase"/>
    <property type="match status" value="1"/>
</dbReference>
<evidence type="ECO:0000313" key="4">
    <source>
        <dbReference type="EMBL" id="MDJ1481064.1"/>
    </source>
</evidence>
<evidence type="ECO:0000259" key="3">
    <source>
        <dbReference type="Pfam" id="PF00326"/>
    </source>
</evidence>
<reference evidence="4" key="1">
    <citation type="submission" date="2023-05" db="EMBL/GenBank/DDBJ databases">
        <authorList>
            <person name="Zhang X."/>
        </authorList>
    </citation>
    <scope>NUCLEOTIDE SEQUENCE</scope>
    <source>
        <strain evidence="4">YF14B1</strain>
    </source>
</reference>
<dbReference type="Pfam" id="PF00326">
    <property type="entry name" value="Peptidase_S9"/>
    <property type="match status" value="1"/>
</dbReference>
<comment type="caution">
    <text evidence="4">The sequence shown here is derived from an EMBL/GenBank/DDBJ whole genome shotgun (WGS) entry which is preliminary data.</text>
</comment>
<organism evidence="4 5">
    <name type="scientific">Xanthocytophaga flava</name>
    <dbReference type="NCBI Taxonomy" id="3048013"/>
    <lineage>
        <taxon>Bacteria</taxon>
        <taxon>Pseudomonadati</taxon>
        <taxon>Bacteroidota</taxon>
        <taxon>Cytophagia</taxon>
        <taxon>Cytophagales</taxon>
        <taxon>Rhodocytophagaceae</taxon>
        <taxon>Xanthocytophaga</taxon>
    </lineage>
</organism>
<proteinExistence type="predicted"/>
<dbReference type="GO" id="GO:0016787">
    <property type="term" value="F:hydrolase activity"/>
    <property type="evidence" value="ECO:0007669"/>
    <property type="project" value="UniProtKB-KW"/>
</dbReference>
<keyword evidence="4" id="KW-0378">Hydrolase</keyword>